<evidence type="ECO:0000313" key="3">
    <source>
        <dbReference type="Proteomes" id="UP000624041"/>
    </source>
</evidence>
<name>A0A917Y4T1_9BACI</name>
<feature type="coiled-coil region" evidence="1">
    <location>
        <begin position="34"/>
        <end position="61"/>
    </location>
</feature>
<evidence type="ECO:0000313" key="2">
    <source>
        <dbReference type="EMBL" id="GGN66410.1"/>
    </source>
</evidence>
<reference evidence="2" key="1">
    <citation type="journal article" date="2014" name="Int. J. Syst. Evol. Microbiol.">
        <title>Complete genome sequence of Corynebacterium casei LMG S-19264T (=DSM 44701T), isolated from a smear-ripened cheese.</title>
        <authorList>
            <consortium name="US DOE Joint Genome Institute (JGI-PGF)"/>
            <person name="Walter F."/>
            <person name="Albersmeier A."/>
            <person name="Kalinowski J."/>
            <person name="Ruckert C."/>
        </authorList>
    </citation>
    <scope>NUCLEOTIDE SEQUENCE</scope>
    <source>
        <strain evidence="2">JCM 17251</strain>
    </source>
</reference>
<accession>A0A917Y4T1</accession>
<dbReference type="EMBL" id="BMOS01000045">
    <property type="protein sequence ID" value="GGN66410.1"/>
    <property type="molecule type" value="Genomic_DNA"/>
</dbReference>
<dbReference type="AlphaFoldDB" id="A0A917Y4T1"/>
<evidence type="ECO:0000256" key="1">
    <source>
        <dbReference type="SAM" id="Coils"/>
    </source>
</evidence>
<protein>
    <submittedName>
        <fullName evidence="2">Uncharacterized protein</fullName>
    </submittedName>
</protein>
<keyword evidence="3" id="KW-1185">Reference proteome</keyword>
<dbReference type="Proteomes" id="UP000624041">
    <property type="component" value="Unassembled WGS sequence"/>
</dbReference>
<keyword evidence="1" id="KW-0175">Coiled coil</keyword>
<organism evidence="2 3">
    <name type="scientific">Oceanobacillus indicireducens</name>
    <dbReference type="NCBI Taxonomy" id="1004261"/>
    <lineage>
        <taxon>Bacteria</taxon>
        <taxon>Bacillati</taxon>
        <taxon>Bacillota</taxon>
        <taxon>Bacilli</taxon>
        <taxon>Bacillales</taxon>
        <taxon>Bacillaceae</taxon>
        <taxon>Oceanobacillus</taxon>
    </lineage>
</organism>
<comment type="caution">
    <text evidence="2">The sequence shown here is derived from an EMBL/GenBank/DDBJ whole genome shotgun (WGS) entry which is preliminary data.</text>
</comment>
<gene>
    <name evidence="2" type="ORF">GCM10007971_36360</name>
</gene>
<sequence>MTEKQAYKELQRCLKHNETISIQKLKRLLETLEFEKLTQSNNDLRRQNQKLRRRIERFKNMEG</sequence>
<proteinExistence type="predicted"/>
<reference evidence="2" key="2">
    <citation type="submission" date="2020-09" db="EMBL/GenBank/DDBJ databases">
        <authorList>
            <person name="Sun Q."/>
            <person name="Ohkuma M."/>
        </authorList>
    </citation>
    <scope>NUCLEOTIDE SEQUENCE</scope>
    <source>
        <strain evidence="2">JCM 17251</strain>
    </source>
</reference>